<proteinExistence type="predicted"/>
<dbReference type="AlphaFoldDB" id="A0A6B9ZAR4"/>
<evidence type="ECO:0000259" key="2">
    <source>
        <dbReference type="Pfam" id="PF04264"/>
    </source>
</evidence>
<organism evidence="3 4">
    <name type="scientific">Chitinophaga agri</name>
    <dbReference type="NCBI Taxonomy" id="2703787"/>
    <lineage>
        <taxon>Bacteria</taxon>
        <taxon>Pseudomonadati</taxon>
        <taxon>Bacteroidota</taxon>
        <taxon>Chitinophagia</taxon>
        <taxon>Chitinophagales</taxon>
        <taxon>Chitinophagaceae</taxon>
        <taxon>Chitinophaga</taxon>
    </lineage>
</organism>
<dbReference type="Proteomes" id="UP000476411">
    <property type="component" value="Chromosome"/>
</dbReference>
<name>A0A6B9ZAR4_9BACT</name>
<dbReference type="Gene3D" id="2.40.128.110">
    <property type="entry name" value="Lipid/polyisoprenoid-binding, YceI-like"/>
    <property type="match status" value="1"/>
</dbReference>
<dbReference type="EMBL" id="CP048113">
    <property type="protein sequence ID" value="QHS59368.1"/>
    <property type="molecule type" value="Genomic_DNA"/>
</dbReference>
<dbReference type="InterPro" id="IPR007372">
    <property type="entry name" value="Lipid/polyisoprenoid-bd_YceI"/>
</dbReference>
<keyword evidence="4" id="KW-1185">Reference proteome</keyword>
<feature type="chain" id="PRO_5025336358" evidence="1">
    <location>
        <begin position="24"/>
        <end position="191"/>
    </location>
</feature>
<feature type="signal peptide" evidence="1">
    <location>
        <begin position="1"/>
        <end position="23"/>
    </location>
</feature>
<keyword evidence="1" id="KW-0732">Signal</keyword>
<dbReference type="RefSeq" id="WP_162331065.1">
    <property type="nucleotide sequence ID" value="NZ_CP048113.1"/>
</dbReference>
<evidence type="ECO:0000313" key="4">
    <source>
        <dbReference type="Proteomes" id="UP000476411"/>
    </source>
</evidence>
<feature type="domain" description="Lipid/polyisoprenoid-binding YceI-like" evidence="2">
    <location>
        <begin position="56"/>
        <end position="189"/>
    </location>
</feature>
<evidence type="ECO:0000313" key="3">
    <source>
        <dbReference type="EMBL" id="QHS59368.1"/>
    </source>
</evidence>
<sequence length="191" mass="21339">MKTLLKSIALLLFIHPITCKLFAQVQYQQRNDFNLSIAGTSTMHDWEMKTSKIACNATFTFYEDGELGGLTLLNFTMPAESLKSERTGLDAVAYKALKTKQYPTITFNLIKATVSKQGTLITCTGSLTVAGETRDIDLVAATKVNKDRSINIRGSKQIDMRDFEIDPPSFLFGKFTTGEIVTINFDLTFRQ</sequence>
<dbReference type="SUPFAM" id="SSF101874">
    <property type="entry name" value="YceI-like"/>
    <property type="match status" value="1"/>
</dbReference>
<evidence type="ECO:0000256" key="1">
    <source>
        <dbReference type="SAM" id="SignalP"/>
    </source>
</evidence>
<dbReference type="InterPro" id="IPR036761">
    <property type="entry name" value="TTHA0802/YceI-like_sf"/>
</dbReference>
<dbReference type="KEGG" id="chih:GWR21_07145"/>
<accession>A0A6B9ZAR4</accession>
<protein>
    <submittedName>
        <fullName evidence="3">YceI family protein</fullName>
    </submittedName>
</protein>
<gene>
    <name evidence="3" type="ORF">GWR21_07145</name>
</gene>
<dbReference type="Pfam" id="PF04264">
    <property type="entry name" value="YceI"/>
    <property type="match status" value="1"/>
</dbReference>
<reference evidence="3 4" key="1">
    <citation type="submission" date="2020-01" db="EMBL/GenBank/DDBJ databases">
        <title>Complete genome sequence of Chitinophaga sp. H33E-04 isolated from quinoa roots.</title>
        <authorList>
            <person name="Weon H.-Y."/>
            <person name="Lee S.A."/>
        </authorList>
    </citation>
    <scope>NUCLEOTIDE SEQUENCE [LARGE SCALE GENOMIC DNA]</scope>
    <source>
        <strain evidence="3 4">H33E-04</strain>
    </source>
</reference>